<proteinExistence type="predicted"/>
<keyword evidence="1" id="KW-1133">Transmembrane helix</keyword>
<organism evidence="2 3">
    <name type="scientific">Simiduia agarivorans (strain DSM 21679 / JCM 13881 / BCRC 17597 / SA1)</name>
    <dbReference type="NCBI Taxonomy" id="1117647"/>
    <lineage>
        <taxon>Bacteria</taxon>
        <taxon>Pseudomonadati</taxon>
        <taxon>Pseudomonadota</taxon>
        <taxon>Gammaproteobacteria</taxon>
        <taxon>Cellvibrionales</taxon>
        <taxon>Cellvibrionaceae</taxon>
        <taxon>Simiduia</taxon>
    </lineage>
</organism>
<dbReference type="eggNOG" id="ENOG5032WQJ">
    <property type="taxonomic scope" value="Bacteria"/>
</dbReference>
<dbReference type="EMBL" id="CP003746">
    <property type="protein sequence ID" value="AFV00097.1"/>
    <property type="molecule type" value="Genomic_DNA"/>
</dbReference>
<evidence type="ECO:0000256" key="1">
    <source>
        <dbReference type="SAM" id="Phobius"/>
    </source>
</evidence>
<dbReference type="STRING" id="1117647.M5M_14810"/>
<sequence length="159" mass="18137">MLTYSLLKVIHLGALILWIGPALGAWLVLRKARIAFPAHSSEYRLVERVFLGTLIVEHLAFFTLITTGILMASLLNWWQAPWLQQKLWLVSAIVVLEVIDIWLGNFLLVRLHRRRNAAQPTPLTRAETFYHGPFTRVATFTLPPVTLAIFWLAVSKQAL</sequence>
<reference evidence="2 3" key="1">
    <citation type="journal article" date="2013" name="Genome Announc.">
        <title>Complete genome sequence of Simiduia agarivorans SA1(T), a marine bacterium able to degrade a variety of polysaccharides.</title>
        <authorList>
            <person name="Lin S.Y."/>
            <person name="Shieh W.Y."/>
            <person name="Chen J.S."/>
            <person name="Tang S.L."/>
        </authorList>
    </citation>
    <scope>NUCLEOTIDE SEQUENCE [LARGE SCALE GENOMIC DNA]</scope>
    <source>
        <strain evidence="3">DSM 21679 / JCM 13881 / BCRC 17597 / SA1</strain>
    </source>
</reference>
<dbReference type="AlphaFoldDB" id="K4KM40"/>
<keyword evidence="3" id="KW-1185">Reference proteome</keyword>
<feature type="transmembrane region" description="Helical" evidence="1">
    <location>
        <begin position="6"/>
        <end position="29"/>
    </location>
</feature>
<evidence type="ECO:0000313" key="3">
    <source>
        <dbReference type="Proteomes" id="UP000000466"/>
    </source>
</evidence>
<dbReference type="HOGENOM" id="CLU_1659556_0_0_6"/>
<feature type="transmembrane region" description="Helical" evidence="1">
    <location>
        <begin position="49"/>
        <end position="75"/>
    </location>
</feature>
<evidence type="ECO:0008006" key="4">
    <source>
        <dbReference type="Google" id="ProtNLM"/>
    </source>
</evidence>
<dbReference type="RefSeq" id="WP_015048249.1">
    <property type="nucleotide sequence ID" value="NC_018868.3"/>
</dbReference>
<name>K4KM40_SIMAS</name>
<protein>
    <recommendedName>
        <fullName evidence="4">Integral membrane protein</fullName>
    </recommendedName>
</protein>
<accession>K4KM40</accession>
<keyword evidence="1" id="KW-0472">Membrane</keyword>
<keyword evidence="1" id="KW-0812">Transmembrane</keyword>
<dbReference type="Proteomes" id="UP000000466">
    <property type="component" value="Chromosome"/>
</dbReference>
<feature type="transmembrane region" description="Helical" evidence="1">
    <location>
        <begin position="87"/>
        <end position="109"/>
    </location>
</feature>
<gene>
    <name evidence="2" type="ordered locus">M5M_14810</name>
</gene>
<evidence type="ECO:0000313" key="2">
    <source>
        <dbReference type="EMBL" id="AFV00097.1"/>
    </source>
</evidence>
<dbReference type="KEGG" id="saga:M5M_14810"/>